<evidence type="ECO:0000313" key="2">
    <source>
        <dbReference type="Proteomes" id="UP000217199"/>
    </source>
</evidence>
<sequence length="78" mass="8383">MPAVREVCNNKSLEAMKLSRIVRKQLSTSESSPSSLEGSDSTVNVGAIISKKSARKKKGGVPFFHCNVNISTESISTQ</sequence>
<comment type="caution">
    <text evidence="1">The sequence shown here is derived from an EMBL/GenBank/DDBJ whole genome shotgun (WGS) entry which is preliminary data.</text>
</comment>
<protein>
    <submittedName>
        <fullName evidence="1">Uncharacterized protein</fullName>
    </submittedName>
</protein>
<keyword evidence="2" id="KW-1185">Reference proteome</keyword>
<accession>A0A286UR98</accession>
<dbReference type="InParanoid" id="A0A286UR98"/>
<organism evidence="1 2">
    <name type="scientific">Pyrrhoderma noxium</name>
    <dbReference type="NCBI Taxonomy" id="2282107"/>
    <lineage>
        <taxon>Eukaryota</taxon>
        <taxon>Fungi</taxon>
        <taxon>Dikarya</taxon>
        <taxon>Basidiomycota</taxon>
        <taxon>Agaricomycotina</taxon>
        <taxon>Agaricomycetes</taxon>
        <taxon>Hymenochaetales</taxon>
        <taxon>Hymenochaetaceae</taxon>
        <taxon>Pyrrhoderma</taxon>
    </lineage>
</organism>
<name>A0A286UR98_9AGAM</name>
<dbReference type="AlphaFoldDB" id="A0A286UR98"/>
<reference evidence="1 2" key="1">
    <citation type="journal article" date="2017" name="Mol. Ecol.">
        <title>Comparative and population genomic landscape of Phellinus noxius: A hypervariable fungus causing root rot in trees.</title>
        <authorList>
            <person name="Chung C.L."/>
            <person name="Lee T.J."/>
            <person name="Akiba M."/>
            <person name="Lee H.H."/>
            <person name="Kuo T.H."/>
            <person name="Liu D."/>
            <person name="Ke H.M."/>
            <person name="Yokoi T."/>
            <person name="Roa M.B."/>
            <person name="Lu M.J."/>
            <person name="Chang Y.Y."/>
            <person name="Ann P.J."/>
            <person name="Tsai J.N."/>
            <person name="Chen C.Y."/>
            <person name="Tzean S.S."/>
            <person name="Ota Y."/>
            <person name="Hattori T."/>
            <person name="Sahashi N."/>
            <person name="Liou R.F."/>
            <person name="Kikuchi T."/>
            <person name="Tsai I.J."/>
        </authorList>
    </citation>
    <scope>NUCLEOTIDE SEQUENCE [LARGE SCALE GENOMIC DNA]</scope>
    <source>
        <strain evidence="1 2">FFPRI411160</strain>
    </source>
</reference>
<evidence type="ECO:0000313" key="1">
    <source>
        <dbReference type="EMBL" id="PAV22126.1"/>
    </source>
</evidence>
<dbReference type="Proteomes" id="UP000217199">
    <property type="component" value="Unassembled WGS sequence"/>
</dbReference>
<gene>
    <name evidence="1" type="ORF">PNOK_0208300</name>
</gene>
<dbReference type="EMBL" id="NBII01000002">
    <property type="protein sequence ID" value="PAV22126.1"/>
    <property type="molecule type" value="Genomic_DNA"/>
</dbReference>
<proteinExistence type="predicted"/>